<comment type="caution">
    <text evidence="1">The sequence shown here is derived from an EMBL/GenBank/DDBJ whole genome shotgun (WGS) entry which is preliminary data.</text>
</comment>
<feature type="non-terminal residue" evidence="1">
    <location>
        <position position="72"/>
    </location>
</feature>
<sequence>MNRILTILFFSFYVSISFASSPQISDYLIFKNDTIPTYNLLVEQYLQKIKDDKGRLFDLSFRNSIEGTLGTS</sequence>
<dbReference type="Proteomes" id="UP001139462">
    <property type="component" value="Unassembled WGS sequence"/>
</dbReference>
<dbReference type="AlphaFoldDB" id="A0A9X1R5Y9"/>
<evidence type="ECO:0000313" key="1">
    <source>
        <dbReference type="EMBL" id="MCG2432113.1"/>
    </source>
</evidence>
<reference evidence="1" key="1">
    <citation type="submission" date="2021-09" db="EMBL/GenBank/DDBJ databases">
        <title>Genome of Aequorivita sp. strain F64183.</title>
        <authorList>
            <person name="Wang Y."/>
        </authorList>
    </citation>
    <scope>NUCLEOTIDE SEQUENCE</scope>
    <source>
        <strain evidence="1">F64183</strain>
    </source>
</reference>
<dbReference type="EMBL" id="JAIRBB010000020">
    <property type="protein sequence ID" value="MCG2432113.1"/>
    <property type="molecule type" value="Genomic_DNA"/>
</dbReference>
<name>A0A9X1R5Y9_9FLAO</name>
<accession>A0A9X1R5Y9</accession>
<gene>
    <name evidence="1" type="ORF">K8344_13380</name>
</gene>
<evidence type="ECO:0000313" key="2">
    <source>
        <dbReference type="Proteomes" id="UP001139462"/>
    </source>
</evidence>
<keyword evidence="2" id="KW-1185">Reference proteome</keyword>
<protein>
    <submittedName>
        <fullName evidence="1">Uncharacterized protein</fullName>
    </submittedName>
</protein>
<proteinExistence type="predicted"/>
<dbReference type="RefSeq" id="WP_237609181.1">
    <property type="nucleotide sequence ID" value="NZ_JAIRBB010000020.1"/>
</dbReference>
<organism evidence="1 2">
    <name type="scientific">Aequorivita xiaoshiensis</name>
    <dbReference type="NCBI Taxonomy" id="2874476"/>
    <lineage>
        <taxon>Bacteria</taxon>
        <taxon>Pseudomonadati</taxon>
        <taxon>Bacteroidota</taxon>
        <taxon>Flavobacteriia</taxon>
        <taxon>Flavobacteriales</taxon>
        <taxon>Flavobacteriaceae</taxon>
        <taxon>Aequorivita</taxon>
    </lineage>
</organism>